<dbReference type="SUPFAM" id="SSF81901">
    <property type="entry name" value="HCP-like"/>
    <property type="match status" value="1"/>
</dbReference>
<name>A0ABP9Z0Q7_9FUNG</name>
<keyword evidence="4" id="KW-1185">Reference proteome</keyword>
<evidence type="ECO:0000259" key="2">
    <source>
        <dbReference type="Pfam" id="PF13649"/>
    </source>
</evidence>
<dbReference type="SMART" id="SM00671">
    <property type="entry name" value="SEL1"/>
    <property type="match status" value="6"/>
</dbReference>
<dbReference type="Gene3D" id="3.40.50.150">
    <property type="entry name" value="Vaccinia Virus protein VP39"/>
    <property type="match status" value="1"/>
</dbReference>
<sequence length="722" mass="81919">MLSEQHQQFESIREELRLIHCVDVLQNAIELTESIEALNYLRSKACHLDTEAKTKLSIIYSEQGYAHIVQDPIESSIWSRSVFDKQLSLALQSCGPIFVTTDDLSTSNFINVMTANMNRDGQEPLLCYLAGLLYTKGIGFEQDLNRGIAALKFAATEGRIAEAGCELGRIYGDRYKYSLNEASESIHWFHRAFECGSTQAVVDLAYGFFEGSVQVPKDDIRAFRYAKDGALLNDKYCQYIVGHLFLKGKGVELNAQEAIKYLSASANQGFAVALEEETSVYMYGQGNVKQDYKKAYQCCMQSIAINIPFCQARLGDMYRNAWGVGQDYQKAFEYYQNAASQSDTPYPYAQHMLGEMFLHGEGVPKDLAVAKEWFQIASTQGYEPSQVKIQQIELLEDNTAAAAVNNNNHKQPVEEKKQTSRCKVLYSEDSHLVEPKFLVKQFDYLEGRNYRQSDKPNESFMPCDDEEFERLQVNYLLFRSVFASQFFAPIEESLKKGIKVLEVSQNRTGPGWWLMGMAKDYPRSHFTGVDLMIYPITLPPKNCHFRVSDMSKGLPYPDNTFDFVAQHDTLYRYSQADWDILLPEIIRVTKPGGYIELVENGGVFQDIGPNMSIWTMRLAVSLQTRGINLKTASTLSSILDGYEQLDVIQASHRSTPVGWYGKTGDIALDSLDRLFYAVKPKVCEDWSMSPAKYDKVTKAASAECKDFRSWVNIHYLVAAKKW</sequence>
<dbReference type="InterPro" id="IPR041698">
    <property type="entry name" value="Methyltransf_25"/>
</dbReference>
<protein>
    <recommendedName>
        <fullName evidence="2">Methyltransferase domain-containing protein</fullName>
    </recommendedName>
</protein>
<reference evidence="3 4" key="1">
    <citation type="submission" date="2024-04" db="EMBL/GenBank/DDBJ databases">
        <title>genome sequences of Mucor flavus KT1a and Helicostylum pulchrum KT1b strains isolated from the surface of a dry-aged beef.</title>
        <authorList>
            <person name="Toyotome T."/>
            <person name="Hosono M."/>
            <person name="Torimaru M."/>
            <person name="Fukuda K."/>
            <person name="Mikami N."/>
        </authorList>
    </citation>
    <scope>NUCLEOTIDE SEQUENCE [LARGE SCALE GENOMIC DNA]</scope>
    <source>
        <strain evidence="3 4">KT1a</strain>
    </source>
</reference>
<comment type="similarity">
    <text evidence="1">Belongs to the sel-1 family.</text>
</comment>
<gene>
    <name evidence="3" type="ORF">MFLAVUS_006134</name>
</gene>
<dbReference type="PANTHER" id="PTHR11102:SF160">
    <property type="entry name" value="ERAD-ASSOCIATED E3 UBIQUITIN-PROTEIN LIGASE COMPONENT HRD3"/>
    <property type="match status" value="1"/>
</dbReference>
<evidence type="ECO:0000256" key="1">
    <source>
        <dbReference type="ARBA" id="ARBA00038101"/>
    </source>
</evidence>
<dbReference type="PANTHER" id="PTHR11102">
    <property type="entry name" value="SEL-1-LIKE PROTEIN"/>
    <property type="match status" value="1"/>
</dbReference>
<evidence type="ECO:0000313" key="4">
    <source>
        <dbReference type="Proteomes" id="UP001473302"/>
    </source>
</evidence>
<accession>A0ABP9Z0Q7</accession>
<feature type="domain" description="Methyltransferase" evidence="2">
    <location>
        <begin position="508"/>
        <end position="593"/>
    </location>
</feature>
<dbReference type="Gene3D" id="1.25.40.10">
    <property type="entry name" value="Tetratricopeptide repeat domain"/>
    <property type="match status" value="2"/>
</dbReference>
<dbReference type="InterPro" id="IPR029063">
    <property type="entry name" value="SAM-dependent_MTases_sf"/>
</dbReference>
<evidence type="ECO:0000313" key="3">
    <source>
        <dbReference type="EMBL" id="GAA5812677.1"/>
    </source>
</evidence>
<comment type="caution">
    <text evidence="3">The sequence shown here is derived from an EMBL/GenBank/DDBJ whole genome shotgun (WGS) entry which is preliminary data.</text>
</comment>
<proteinExistence type="inferred from homology"/>
<organism evidence="3 4">
    <name type="scientific">Mucor flavus</name>
    <dbReference type="NCBI Taxonomy" id="439312"/>
    <lineage>
        <taxon>Eukaryota</taxon>
        <taxon>Fungi</taxon>
        <taxon>Fungi incertae sedis</taxon>
        <taxon>Mucoromycota</taxon>
        <taxon>Mucoromycotina</taxon>
        <taxon>Mucoromycetes</taxon>
        <taxon>Mucorales</taxon>
        <taxon>Mucorineae</taxon>
        <taxon>Mucoraceae</taxon>
        <taxon>Mucor</taxon>
    </lineage>
</organism>
<dbReference type="InterPro" id="IPR006597">
    <property type="entry name" value="Sel1-like"/>
</dbReference>
<dbReference type="InterPro" id="IPR011990">
    <property type="entry name" value="TPR-like_helical_dom_sf"/>
</dbReference>
<dbReference type="Pfam" id="PF13649">
    <property type="entry name" value="Methyltransf_25"/>
    <property type="match status" value="1"/>
</dbReference>
<dbReference type="CDD" id="cd02440">
    <property type="entry name" value="AdoMet_MTases"/>
    <property type="match status" value="1"/>
</dbReference>
<dbReference type="SUPFAM" id="SSF53335">
    <property type="entry name" value="S-adenosyl-L-methionine-dependent methyltransferases"/>
    <property type="match status" value="1"/>
</dbReference>
<dbReference type="Pfam" id="PF08238">
    <property type="entry name" value="Sel1"/>
    <property type="match status" value="7"/>
</dbReference>
<dbReference type="EMBL" id="BAABUK010000014">
    <property type="protein sequence ID" value="GAA5812677.1"/>
    <property type="molecule type" value="Genomic_DNA"/>
</dbReference>
<dbReference type="Proteomes" id="UP001473302">
    <property type="component" value="Unassembled WGS sequence"/>
</dbReference>
<dbReference type="InterPro" id="IPR050767">
    <property type="entry name" value="Sel1_AlgK"/>
</dbReference>